<reference evidence="6 7" key="1">
    <citation type="submission" date="2016-04" db="EMBL/GenBank/DDBJ databases">
        <title>A degradative enzymes factory behind the ericoid mycorrhizal symbiosis.</title>
        <authorList>
            <consortium name="DOE Joint Genome Institute"/>
            <person name="Martino E."/>
            <person name="Morin E."/>
            <person name="Grelet G."/>
            <person name="Kuo A."/>
            <person name="Kohler A."/>
            <person name="Daghino S."/>
            <person name="Barry K."/>
            <person name="Choi C."/>
            <person name="Cichocki N."/>
            <person name="Clum A."/>
            <person name="Copeland A."/>
            <person name="Hainaut M."/>
            <person name="Haridas S."/>
            <person name="Labutti K."/>
            <person name="Lindquist E."/>
            <person name="Lipzen A."/>
            <person name="Khouja H.-R."/>
            <person name="Murat C."/>
            <person name="Ohm R."/>
            <person name="Olson A."/>
            <person name="Spatafora J."/>
            <person name="Veneault-Fourrey C."/>
            <person name="Henrissat B."/>
            <person name="Grigoriev I."/>
            <person name="Martin F."/>
            <person name="Perotto S."/>
        </authorList>
    </citation>
    <scope>NUCLEOTIDE SEQUENCE [LARGE SCALE GENOMIC DNA]</scope>
    <source>
        <strain evidence="6 7">E</strain>
    </source>
</reference>
<evidence type="ECO:0000256" key="3">
    <source>
        <dbReference type="ARBA" id="ARBA00022989"/>
    </source>
</evidence>
<dbReference type="InterPro" id="IPR011701">
    <property type="entry name" value="MFS"/>
</dbReference>
<feature type="transmembrane region" description="Helical" evidence="5">
    <location>
        <begin position="225"/>
        <end position="243"/>
    </location>
</feature>
<dbReference type="GO" id="GO:0000329">
    <property type="term" value="C:fungal-type vacuole membrane"/>
    <property type="evidence" value="ECO:0007669"/>
    <property type="project" value="TreeGrafter"/>
</dbReference>
<dbReference type="AlphaFoldDB" id="A0A2J6T6W4"/>
<dbReference type="Pfam" id="PF07690">
    <property type="entry name" value="MFS_1"/>
    <property type="match status" value="1"/>
</dbReference>
<feature type="transmembrane region" description="Helical" evidence="5">
    <location>
        <begin position="353"/>
        <end position="373"/>
    </location>
</feature>
<dbReference type="InterPro" id="IPR036259">
    <property type="entry name" value="MFS_trans_sf"/>
</dbReference>
<dbReference type="PANTHER" id="PTHR23501">
    <property type="entry name" value="MAJOR FACILITATOR SUPERFAMILY"/>
    <property type="match status" value="1"/>
</dbReference>
<organism evidence="6 7">
    <name type="scientific">Hyaloscypha bicolor E</name>
    <dbReference type="NCBI Taxonomy" id="1095630"/>
    <lineage>
        <taxon>Eukaryota</taxon>
        <taxon>Fungi</taxon>
        <taxon>Dikarya</taxon>
        <taxon>Ascomycota</taxon>
        <taxon>Pezizomycotina</taxon>
        <taxon>Leotiomycetes</taxon>
        <taxon>Helotiales</taxon>
        <taxon>Hyaloscyphaceae</taxon>
        <taxon>Hyaloscypha</taxon>
        <taxon>Hyaloscypha bicolor</taxon>
    </lineage>
</organism>
<dbReference type="Proteomes" id="UP000235371">
    <property type="component" value="Unassembled WGS sequence"/>
</dbReference>
<evidence type="ECO:0000256" key="1">
    <source>
        <dbReference type="ARBA" id="ARBA00004141"/>
    </source>
</evidence>
<dbReference type="GO" id="GO:0015174">
    <property type="term" value="F:basic amino acid transmembrane transporter activity"/>
    <property type="evidence" value="ECO:0007669"/>
    <property type="project" value="TreeGrafter"/>
</dbReference>
<feature type="transmembrane region" description="Helical" evidence="5">
    <location>
        <begin position="125"/>
        <end position="145"/>
    </location>
</feature>
<name>A0A2J6T6W4_9HELO</name>
<dbReference type="EMBL" id="KZ613817">
    <property type="protein sequence ID" value="PMD58769.1"/>
    <property type="molecule type" value="Genomic_DNA"/>
</dbReference>
<dbReference type="GeneID" id="36591291"/>
<feature type="transmembrane region" description="Helical" evidence="5">
    <location>
        <begin position="456"/>
        <end position="475"/>
    </location>
</feature>
<evidence type="ECO:0000256" key="5">
    <source>
        <dbReference type="SAM" id="Phobius"/>
    </source>
</evidence>
<dbReference type="RefSeq" id="XP_024735673.1">
    <property type="nucleotide sequence ID" value="XM_024883214.1"/>
</dbReference>
<evidence type="ECO:0000256" key="4">
    <source>
        <dbReference type="ARBA" id="ARBA00023136"/>
    </source>
</evidence>
<keyword evidence="7" id="KW-1185">Reference proteome</keyword>
<dbReference type="PANTHER" id="PTHR23501:SF33">
    <property type="entry name" value="MAJOR FACILITATOR SUPERFAMILY (MFS) PROFILE DOMAIN-CONTAINING PROTEIN"/>
    <property type="match status" value="1"/>
</dbReference>
<evidence type="ECO:0000256" key="2">
    <source>
        <dbReference type="ARBA" id="ARBA00022692"/>
    </source>
</evidence>
<sequence length="483" mass="52304">MAPDETTQLLVKPASDPGCCPEEWDGKTATAQTSQIFALWQIGALCGILLAYADTSLVWATHETVASRFDNLENSSWMMTSFTIGYCVTLPLKVIPEANLTSCKDIAVPSNVAVLRSYVNIASTVGLSLGGPLGGFLGGTIGWRWSFLGQVPLATGCCVLLAGGLRTFLPVLKEEDERQHEESATDLQPDLLTFDYPGAITLAIWISSLLAVIDLQNQLSWGHPLVLSITIVGVLAILAFLALETYPGNRELLIPLRLLKTEVGAFCAGQFISQIAPYFANTQGASDAKGGGQIILPSIGNAIGNLVAGQVIRKFGNYKKLSLISLFFCIATSLLILLQWSHSISTWEALATFPFGLFAGIVLSTQFIGLYHCAPRQHMAIAISMYYMSQQIGIALGISISSALLKQEFKNTLQKTLIVVPNYQEIIKNILMDSSVVAMLPTDVKELVRRSYLNSFWVVPALATSTQVLAILPMISTTEKYSD</sequence>
<accession>A0A2J6T6W4</accession>
<comment type="subcellular location">
    <subcellularLocation>
        <location evidence="1">Membrane</location>
        <topology evidence="1">Multi-pass membrane protein</topology>
    </subcellularLocation>
</comment>
<gene>
    <name evidence="6" type="ORF">K444DRAFT_630453</name>
</gene>
<protein>
    <recommendedName>
        <fullName evidence="8">MFS general substrate transporter</fullName>
    </recommendedName>
</protein>
<dbReference type="InParanoid" id="A0A2J6T6W4"/>
<feature type="transmembrane region" description="Helical" evidence="5">
    <location>
        <begin position="321"/>
        <end position="341"/>
    </location>
</feature>
<dbReference type="SUPFAM" id="SSF103473">
    <property type="entry name" value="MFS general substrate transporter"/>
    <property type="match status" value="1"/>
</dbReference>
<keyword evidence="3 5" id="KW-1133">Transmembrane helix</keyword>
<keyword evidence="4 5" id="KW-0472">Membrane</keyword>
<evidence type="ECO:0000313" key="6">
    <source>
        <dbReference type="EMBL" id="PMD58769.1"/>
    </source>
</evidence>
<dbReference type="Gene3D" id="1.20.1250.20">
    <property type="entry name" value="MFS general substrate transporter like domains"/>
    <property type="match status" value="2"/>
</dbReference>
<feature type="transmembrane region" description="Helical" evidence="5">
    <location>
        <begin position="193"/>
        <end position="213"/>
    </location>
</feature>
<proteinExistence type="predicted"/>
<keyword evidence="2 5" id="KW-0812">Transmembrane</keyword>
<evidence type="ECO:0008006" key="8">
    <source>
        <dbReference type="Google" id="ProtNLM"/>
    </source>
</evidence>
<dbReference type="OrthoDB" id="6770063at2759"/>
<evidence type="ECO:0000313" key="7">
    <source>
        <dbReference type="Proteomes" id="UP000235371"/>
    </source>
</evidence>